<evidence type="ECO:0000313" key="3">
    <source>
        <dbReference type="Proteomes" id="UP001285908"/>
    </source>
</evidence>
<dbReference type="EMBL" id="JAULSX010000004">
    <property type="protein sequence ID" value="KAK3492223.1"/>
    <property type="molecule type" value="Genomic_DNA"/>
</dbReference>
<dbReference type="Proteomes" id="UP001285908">
    <property type="component" value="Unassembled WGS sequence"/>
</dbReference>
<evidence type="ECO:0000313" key="2">
    <source>
        <dbReference type="EMBL" id="KAK3492223.1"/>
    </source>
</evidence>
<evidence type="ECO:0000256" key="1">
    <source>
        <dbReference type="SAM" id="MobiDB-lite"/>
    </source>
</evidence>
<feature type="region of interest" description="Disordered" evidence="1">
    <location>
        <begin position="38"/>
        <end position="61"/>
    </location>
</feature>
<sequence length="61" mass="6547">MACDWSIHTPRLRAGSRRGLELACLSLDTLMGSYGPLSEIGMQRTPQAAQSGQDNPGKCRG</sequence>
<reference evidence="2 3" key="1">
    <citation type="journal article" date="2023" name="Mol. Phylogenet. Evol.">
        <title>Genome-scale phylogeny and comparative genomics of the fungal order Sordariales.</title>
        <authorList>
            <person name="Hensen N."/>
            <person name="Bonometti L."/>
            <person name="Westerberg I."/>
            <person name="Brannstrom I.O."/>
            <person name="Guillou S."/>
            <person name="Cros-Aarteil S."/>
            <person name="Calhoun S."/>
            <person name="Haridas S."/>
            <person name="Kuo A."/>
            <person name="Mondo S."/>
            <person name="Pangilinan J."/>
            <person name="Riley R."/>
            <person name="LaButti K."/>
            <person name="Andreopoulos B."/>
            <person name="Lipzen A."/>
            <person name="Chen C."/>
            <person name="Yan M."/>
            <person name="Daum C."/>
            <person name="Ng V."/>
            <person name="Clum A."/>
            <person name="Steindorff A."/>
            <person name="Ohm R.A."/>
            <person name="Martin F."/>
            <person name="Silar P."/>
            <person name="Natvig D.O."/>
            <person name="Lalanne C."/>
            <person name="Gautier V."/>
            <person name="Ament-Velasquez S.L."/>
            <person name="Kruys A."/>
            <person name="Hutchinson M.I."/>
            <person name="Powell A.J."/>
            <person name="Barry K."/>
            <person name="Miller A.N."/>
            <person name="Grigoriev I.V."/>
            <person name="Debuchy R."/>
            <person name="Gladieux P."/>
            <person name="Hiltunen Thoren M."/>
            <person name="Johannesson H."/>
        </authorList>
    </citation>
    <scope>NUCLEOTIDE SEQUENCE [LARGE SCALE GENOMIC DNA]</scope>
    <source>
        <strain evidence="2 3">FGSC 10403</strain>
    </source>
</reference>
<accession>A0AAJ0I770</accession>
<name>A0AAJ0I770_9PEZI</name>
<comment type="caution">
    <text evidence="2">The sequence shown here is derived from an EMBL/GenBank/DDBJ whole genome shotgun (WGS) entry which is preliminary data.</text>
</comment>
<feature type="compositionally biased region" description="Polar residues" evidence="1">
    <location>
        <begin position="44"/>
        <end position="54"/>
    </location>
</feature>
<keyword evidence="3" id="KW-1185">Reference proteome</keyword>
<gene>
    <name evidence="2" type="ORF">B0T23DRAFT_136708</name>
</gene>
<organism evidence="2 3">
    <name type="scientific">Neurospora hispaniola</name>
    <dbReference type="NCBI Taxonomy" id="588809"/>
    <lineage>
        <taxon>Eukaryota</taxon>
        <taxon>Fungi</taxon>
        <taxon>Dikarya</taxon>
        <taxon>Ascomycota</taxon>
        <taxon>Pezizomycotina</taxon>
        <taxon>Sordariomycetes</taxon>
        <taxon>Sordariomycetidae</taxon>
        <taxon>Sordariales</taxon>
        <taxon>Sordariaceae</taxon>
        <taxon>Neurospora</taxon>
    </lineage>
</organism>
<dbReference type="GeneID" id="87869907"/>
<proteinExistence type="predicted"/>
<protein>
    <submittedName>
        <fullName evidence="2">Uncharacterized protein</fullName>
    </submittedName>
</protein>
<dbReference type="AlphaFoldDB" id="A0AAJ0I770"/>
<dbReference type="RefSeq" id="XP_062692681.1">
    <property type="nucleotide sequence ID" value="XM_062832285.1"/>
</dbReference>